<evidence type="ECO:0000313" key="9">
    <source>
        <dbReference type="EMBL" id="GIQ68897.1"/>
    </source>
</evidence>
<keyword evidence="7" id="KW-1133">Transmembrane helix</keyword>
<dbReference type="Proteomes" id="UP000677918">
    <property type="component" value="Unassembled WGS sequence"/>
</dbReference>
<accession>A0A8J4H0W9</accession>
<evidence type="ECO:0000256" key="6">
    <source>
        <dbReference type="SAM" id="Coils"/>
    </source>
</evidence>
<dbReference type="Gene3D" id="3.30.565.10">
    <property type="entry name" value="Histidine kinase-like ATPase, C-terminal domain"/>
    <property type="match status" value="1"/>
</dbReference>
<dbReference type="GO" id="GO:0005886">
    <property type="term" value="C:plasma membrane"/>
    <property type="evidence" value="ECO:0007669"/>
    <property type="project" value="UniProtKB-SubCell"/>
</dbReference>
<feature type="transmembrane region" description="Helical" evidence="7">
    <location>
        <begin position="285"/>
        <end position="304"/>
    </location>
</feature>
<dbReference type="SUPFAM" id="SSF158472">
    <property type="entry name" value="HAMP domain-like"/>
    <property type="match status" value="1"/>
</dbReference>
<keyword evidence="10" id="KW-1185">Reference proteome</keyword>
<dbReference type="PROSITE" id="PS50885">
    <property type="entry name" value="HAMP"/>
    <property type="match status" value="1"/>
</dbReference>
<dbReference type="CDD" id="cd06225">
    <property type="entry name" value="HAMP"/>
    <property type="match status" value="1"/>
</dbReference>
<evidence type="ECO:0000256" key="3">
    <source>
        <dbReference type="ARBA" id="ARBA00022553"/>
    </source>
</evidence>
<organism evidence="9 10">
    <name type="scientific">Xylanibacillus composti</name>
    <dbReference type="NCBI Taxonomy" id="1572762"/>
    <lineage>
        <taxon>Bacteria</taxon>
        <taxon>Bacillati</taxon>
        <taxon>Bacillota</taxon>
        <taxon>Bacilli</taxon>
        <taxon>Bacillales</taxon>
        <taxon>Paenibacillaceae</taxon>
        <taxon>Xylanibacillus</taxon>
    </lineage>
</organism>
<dbReference type="AlphaFoldDB" id="A0A8J4H0W9"/>
<feature type="transmembrane region" description="Helical" evidence="7">
    <location>
        <begin position="15"/>
        <end position="36"/>
    </location>
</feature>
<comment type="caution">
    <text evidence="9">The sequence shown here is derived from an EMBL/GenBank/DDBJ whole genome shotgun (WGS) entry which is preliminary data.</text>
</comment>
<proteinExistence type="predicted"/>
<evidence type="ECO:0000256" key="5">
    <source>
        <dbReference type="ARBA" id="ARBA00023136"/>
    </source>
</evidence>
<dbReference type="PANTHER" id="PTHR34220">
    <property type="entry name" value="SENSOR HISTIDINE KINASE YPDA"/>
    <property type="match status" value="1"/>
</dbReference>
<feature type="domain" description="HAMP" evidence="8">
    <location>
        <begin position="335"/>
        <end position="358"/>
    </location>
</feature>
<evidence type="ECO:0000256" key="1">
    <source>
        <dbReference type="ARBA" id="ARBA00004651"/>
    </source>
</evidence>
<dbReference type="InterPro" id="IPR050640">
    <property type="entry name" value="Bact_2-comp_sensor_kinase"/>
</dbReference>
<gene>
    <name evidence="9" type="ORF">XYCOK13_17210</name>
</gene>
<keyword evidence="2" id="KW-1003">Cell membrane</keyword>
<evidence type="ECO:0000256" key="4">
    <source>
        <dbReference type="ARBA" id="ARBA00022679"/>
    </source>
</evidence>
<keyword evidence="3" id="KW-0597">Phosphoprotein</keyword>
<keyword evidence="5 7" id="KW-0472">Membrane</keyword>
<dbReference type="SUPFAM" id="SSF55874">
    <property type="entry name" value="ATPase domain of HSP90 chaperone/DNA topoisomerase II/histidine kinase"/>
    <property type="match status" value="1"/>
</dbReference>
<reference evidence="9" key="1">
    <citation type="submission" date="2021-04" db="EMBL/GenBank/DDBJ databases">
        <title>Draft genome sequence of Xylanibacillus composti strain K13.</title>
        <authorList>
            <person name="Uke A."/>
            <person name="Chhe C."/>
            <person name="Baramee S."/>
            <person name="Kosugi A."/>
        </authorList>
    </citation>
    <scope>NUCLEOTIDE SEQUENCE</scope>
    <source>
        <strain evidence="9">K13</strain>
    </source>
</reference>
<dbReference type="InterPro" id="IPR010559">
    <property type="entry name" value="Sig_transdc_His_kin_internal"/>
</dbReference>
<dbReference type="PANTHER" id="PTHR34220:SF7">
    <property type="entry name" value="SENSOR HISTIDINE KINASE YPDA"/>
    <property type="match status" value="1"/>
</dbReference>
<dbReference type="InterPro" id="IPR036890">
    <property type="entry name" value="HATPase_C_sf"/>
</dbReference>
<keyword evidence="7" id="KW-0812">Transmembrane</keyword>
<evidence type="ECO:0000256" key="7">
    <source>
        <dbReference type="SAM" id="Phobius"/>
    </source>
</evidence>
<protein>
    <submittedName>
        <fullName evidence="9">Histidine kinase</fullName>
    </submittedName>
</protein>
<evidence type="ECO:0000313" key="10">
    <source>
        <dbReference type="Proteomes" id="UP000677918"/>
    </source>
</evidence>
<keyword evidence="6" id="KW-0175">Coiled coil</keyword>
<dbReference type="SMART" id="SM00304">
    <property type="entry name" value="HAMP"/>
    <property type="match status" value="1"/>
</dbReference>
<dbReference type="GO" id="GO:0000155">
    <property type="term" value="F:phosphorelay sensor kinase activity"/>
    <property type="evidence" value="ECO:0007669"/>
    <property type="project" value="InterPro"/>
</dbReference>
<evidence type="ECO:0000259" key="8">
    <source>
        <dbReference type="PROSITE" id="PS50885"/>
    </source>
</evidence>
<sequence length="589" mass="68508">MLFNWNHIRLRDKMLILYFSCVFLPIVLTNIIFYNVTTGNVQRQRTQDIMRAVEQMKNEFLNEVEDAVSVSTVFNTDHLLNEILETKYDNPVDYIEAYDSYLRRVLNSYGPIYYSLKAITVYVDNPTMLYAGGIAMITPETKETDWYKAIQENPSSRPIFIRTGSDGMQDTYSVVRKMDNYVPYNEREKILKIDLDSSAIRRIFGNLNLQGDIYLLNDQGRVEYTTDHTVNWEEGHVFYDNIIHAKDAIEFQTDAFTVGFLDKWRVIGIVEESEVFEEVRKSRGLVIVLACINSIIPTAMIVWITRSLHVRLGLILRHMKKVKIQNFALIKQAETRDEIGQLTGEFNRMTEQIKNLINDVYVADIQKKSLELKRRQAQLHALQSQINPHFLFNALETIRMRSLMKKETETAKIIHHMAKIFRNSLVWSKDMTSVREEMEFIHCFLEIQKYRFGDRLTYHVQADDEALSCMIPKLTFLPFVENASIHGIEPLKSGGLIDIHIFKESEHIVFTLKDNGVGMDDQKLEQLQKYIESEPEMGDRIGIPNVIYRLKLYYGKEFDIRLDSIPEIGTRVLLRIPIAGQEGGRVQGE</sequence>
<dbReference type="EMBL" id="BOVK01000020">
    <property type="protein sequence ID" value="GIQ68897.1"/>
    <property type="molecule type" value="Genomic_DNA"/>
</dbReference>
<comment type="subcellular location">
    <subcellularLocation>
        <location evidence="1">Cell membrane</location>
        <topology evidence="1">Multi-pass membrane protein</topology>
    </subcellularLocation>
</comment>
<dbReference type="Pfam" id="PF06580">
    <property type="entry name" value="His_kinase"/>
    <property type="match status" value="1"/>
</dbReference>
<feature type="coiled-coil region" evidence="6">
    <location>
        <begin position="339"/>
        <end position="385"/>
    </location>
</feature>
<keyword evidence="9" id="KW-0418">Kinase</keyword>
<dbReference type="Gene3D" id="6.10.340.10">
    <property type="match status" value="1"/>
</dbReference>
<dbReference type="InterPro" id="IPR003660">
    <property type="entry name" value="HAMP_dom"/>
</dbReference>
<evidence type="ECO:0000256" key="2">
    <source>
        <dbReference type="ARBA" id="ARBA00022475"/>
    </source>
</evidence>
<name>A0A8J4H0W9_9BACL</name>
<keyword evidence="4" id="KW-0808">Transferase</keyword>